<dbReference type="PANTHER" id="PTHR43229">
    <property type="entry name" value="NODULATION PROTEIN J"/>
    <property type="match status" value="1"/>
</dbReference>
<feature type="transmembrane region" description="Helical" evidence="6">
    <location>
        <begin position="66"/>
        <end position="93"/>
    </location>
</feature>
<gene>
    <name evidence="8" type="ORF">AX660_00950</name>
</gene>
<comment type="caution">
    <text evidence="8">The sequence shown here is derived from an EMBL/GenBank/DDBJ whole genome shotgun (WGS) entry which is preliminary data.</text>
</comment>
<evidence type="ECO:0000256" key="6">
    <source>
        <dbReference type="SAM" id="Phobius"/>
    </source>
</evidence>
<evidence type="ECO:0000256" key="5">
    <source>
        <dbReference type="ARBA" id="ARBA00023136"/>
    </source>
</evidence>
<dbReference type="AlphaFoldDB" id="A0A148KMK2"/>
<evidence type="ECO:0000313" key="8">
    <source>
        <dbReference type="EMBL" id="KXI27554.1"/>
    </source>
</evidence>
<dbReference type="OrthoDB" id="9786643at2"/>
<comment type="subcellular location">
    <subcellularLocation>
        <location evidence="1">Membrane</location>
        <topology evidence="1">Multi-pass membrane protein</topology>
    </subcellularLocation>
</comment>
<feature type="transmembrane region" description="Helical" evidence="6">
    <location>
        <begin position="39"/>
        <end position="60"/>
    </location>
</feature>
<dbReference type="PIRSF" id="PIRSF006648">
    <property type="entry name" value="DrrB"/>
    <property type="match status" value="1"/>
</dbReference>
<organism evidence="8 9">
    <name type="scientific">Paraglaciecola hydrolytica</name>
    <dbReference type="NCBI Taxonomy" id="1799789"/>
    <lineage>
        <taxon>Bacteria</taxon>
        <taxon>Pseudomonadati</taxon>
        <taxon>Pseudomonadota</taxon>
        <taxon>Gammaproteobacteria</taxon>
        <taxon>Alteromonadales</taxon>
        <taxon>Alteromonadaceae</taxon>
        <taxon>Paraglaciecola</taxon>
    </lineage>
</organism>
<dbReference type="PANTHER" id="PTHR43229:SF3">
    <property type="entry name" value="ABC-TYPE MULTIDRUG TRANSPORT SYSTEM, PERMEASE COMPONENT"/>
    <property type="match status" value="1"/>
</dbReference>
<name>A0A148KMK2_9ALTE</name>
<evidence type="ECO:0000256" key="3">
    <source>
        <dbReference type="ARBA" id="ARBA00022692"/>
    </source>
</evidence>
<dbReference type="GO" id="GO:0140359">
    <property type="term" value="F:ABC-type transporter activity"/>
    <property type="evidence" value="ECO:0007669"/>
    <property type="project" value="InterPro"/>
</dbReference>
<feature type="domain" description="ABC-2 type transporter transmembrane" evidence="7">
    <location>
        <begin position="23"/>
        <end position="224"/>
    </location>
</feature>
<dbReference type="RefSeq" id="WP_068380123.1">
    <property type="nucleotide sequence ID" value="NZ_LSNE01000010.1"/>
</dbReference>
<evidence type="ECO:0000313" key="9">
    <source>
        <dbReference type="Proteomes" id="UP000070299"/>
    </source>
</evidence>
<keyword evidence="5 6" id="KW-0472">Membrane</keyword>
<reference evidence="9" key="1">
    <citation type="submission" date="2016-02" db="EMBL/GenBank/DDBJ databases">
        <authorList>
            <person name="Schultz-Johansen M."/>
            <person name="Glaring M.A."/>
            <person name="Bech P.K."/>
            <person name="Stougaard P."/>
        </authorList>
    </citation>
    <scope>NUCLEOTIDE SEQUENCE [LARGE SCALE GENOMIC DNA]</scope>
    <source>
        <strain evidence="9">S66</strain>
    </source>
</reference>
<evidence type="ECO:0000256" key="4">
    <source>
        <dbReference type="ARBA" id="ARBA00022989"/>
    </source>
</evidence>
<feature type="transmembrane region" description="Helical" evidence="6">
    <location>
        <begin position="114"/>
        <end position="140"/>
    </location>
</feature>
<evidence type="ECO:0000259" key="7">
    <source>
        <dbReference type="Pfam" id="PF01061"/>
    </source>
</evidence>
<comment type="similarity">
    <text evidence="2">Belongs to the ABC-2 integral membrane protein family.</text>
</comment>
<accession>A0A148KMK2</accession>
<dbReference type="Pfam" id="PF01061">
    <property type="entry name" value="ABC2_membrane"/>
    <property type="match status" value="1"/>
</dbReference>
<dbReference type="Proteomes" id="UP000070299">
    <property type="component" value="Unassembled WGS sequence"/>
</dbReference>
<protein>
    <submittedName>
        <fullName evidence="8">ABC transporter permease</fullName>
    </submittedName>
</protein>
<feature type="transmembrane region" description="Helical" evidence="6">
    <location>
        <begin position="146"/>
        <end position="174"/>
    </location>
</feature>
<sequence length="262" mass="29086">MLNTNQNLNALHDMDYVQLARLYWLETKFEWLKTIRNPAFSLPALSFPVIFYLFFGVLFNHGNVQASSYLLCTYGVFGVMGPALFSFGAGLAIERGQGWLDIKEASPMPASAQLISRLVVAMLFSLIIVISLSVVAVTMAGVQLQLWQWLTLMAIWVLGGLPFCLLGLALGLVLKAQSAPAVVNLIYLPLAFLSGLWMPISMLPGFMQNFAQFLPPYHLAQLALKVVDLDAGQDSWQHILALLIYAVIFFVLSRLAFNKKAR</sequence>
<dbReference type="InterPro" id="IPR013525">
    <property type="entry name" value="ABC2_TM"/>
</dbReference>
<feature type="transmembrane region" description="Helical" evidence="6">
    <location>
        <begin position="236"/>
        <end position="257"/>
    </location>
</feature>
<evidence type="ECO:0000256" key="1">
    <source>
        <dbReference type="ARBA" id="ARBA00004141"/>
    </source>
</evidence>
<dbReference type="EMBL" id="LSNE01000010">
    <property type="protein sequence ID" value="KXI27554.1"/>
    <property type="molecule type" value="Genomic_DNA"/>
</dbReference>
<dbReference type="InterPro" id="IPR000412">
    <property type="entry name" value="ABC_2_transport"/>
</dbReference>
<dbReference type="STRING" id="1799789.AX660_00950"/>
<keyword evidence="3 6" id="KW-0812">Transmembrane</keyword>
<dbReference type="GO" id="GO:0043190">
    <property type="term" value="C:ATP-binding cassette (ABC) transporter complex"/>
    <property type="evidence" value="ECO:0007669"/>
    <property type="project" value="InterPro"/>
</dbReference>
<feature type="transmembrane region" description="Helical" evidence="6">
    <location>
        <begin position="181"/>
        <end position="200"/>
    </location>
</feature>
<keyword evidence="4 6" id="KW-1133">Transmembrane helix</keyword>
<evidence type="ECO:0000256" key="2">
    <source>
        <dbReference type="ARBA" id="ARBA00007783"/>
    </source>
</evidence>
<proteinExistence type="inferred from homology"/>
<dbReference type="InterPro" id="IPR051784">
    <property type="entry name" value="Nod_factor_ABC_transporter"/>
</dbReference>
<keyword evidence="9" id="KW-1185">Reference proteome</keyword>